<comment type="function">
    <text evidence="5 8">Succinyl-CoA synthetase functions in the citric acid cycle (TCA), coupling the hydrolysis of succinyl-CoA to the synthesis of either ATP or GTP and thus represents the only step of substrate-level phosphorylation in the TCA. The alpha subunit of the enzyme binds the substrates coenzyme A and phosphate, while succinate binding and nucleotide specificity is provided by the beta subunit.</text>
</comment>
<dbReference type="InterPro" id="IPR016102">
    <property type="entry name" value="Succinyl-CoA_synth-like"/>
</dbReference>
<dbReference type="GO" id="GO:0006099">
    <property type="term" value="P:tricarboxylic acid cycle"/>
    <property type="evidence" value="ECO:0007669"/>
    <property type="project" value="UniProtKB-UniRule"/>
</dbReference>
<evidence type="ECO:0000256" key="2">
    <source>
        <dbReference type="ARBA" id="ARBA00022598"/>
    </source>
</evidence>
<comment type="subunit">
    <text evidence="5 8">Heterotetramer of two alpha and two beta subunits.</text>
</comment>
<feature type="active site" description="Tele-phosphohistidine intermediate" evidence="5 6">
    <location>
        <position position="247"/>
    </location>
</feature>
<dbReference type="NCBIfam" id="TIGR01019">
    <property type="entry name" value="sucCoAalpha"/>
    <property type="match status" value="1"/>
</dbReference>
<keyword evidence="1 5" id="KW-0816">Tricarboxylic acid cycle</keyword>
<dbReference type="HAMAP" id="MF_01988">
    <property type="entry name" value="Succ_CoA_alpha"/>
    <property type="match status" value="1"/>
</dbReference>
<dbReference type="Pfam" id="PF02629">
    <property type="entry name" value="CoA_binding"/>
    <property type="match status" value="1"/>
</dbReference>
<evidence type="ECO:0000256" key="7">
    <source>
        <dbReference type="RuleBase" id="RU000677"/>
    </source>
</evidence>
<evidence type="ECO:0000256" key="8">
    <source>
        <dbReference type="RuleBase" id="RU000699"/>
    </source>
</evidence>
<dbReference type="SMART" id="SM00881">
    <property type="entry name" value="CoA_binding"/>
    <property type="match status" value="1"/>
</dbReference>
<comment type="pathway">
    <text evidence="5 8">Carbohydrate metabolism; tricarboxylic acid cycle; succinate from succinyl-CoA (ligase route): step 1/1.</text>
</comment>
<name>A0A660SBM0_UNCT6</name>
<dbReference type="PANTHER" id="PTHR11117:SF2">
    <property type="entry name" value="SUCCINATE--COA LIGASE [ADP_GDP-FORMING] SUBUNIT ALPHA, MITOCHONDRIAL"/>
    <property type="match status" value="1"/>
</dbReference>
<dbReference type="PIRSF" id="PIRSF001553">
    <property type="entry name" value="SucCS_alpha"/>
    <property type="match status" value="1"/>
</dbReference>
<comment type="caution">
    <text evidence="10">The sequence shown here is derived from an EMBL/GenBank/DDBJ whole genome shotgun (WGS) entry which is preliminary data.</text>
</comment>
<dbReference type="GO" id="GO:0004775">
    <property type="term" value="F:succinate-CoA ligase (ADP-forming) activity"/>
    <property type="evidence" value="ECO:0007669"/>
    <property type="project" value="UniProtKB-UniRule"/>
</dbReference>
<dbReference type="PROSITE" id="PS01216">
    <property type="entry name" value="SUCCINYL_COA_LIG_1"/>
    <property type="match status" value="1"/>
</dbReference>
<organism evidence="10 11">
    <name type="scientific">candidate division TA06 bacterium</name>
    <dbReference type="NCBI Taxonomy" id="2250710"/>
    <lineage>
        <taxon>Bacteria</taxon>
        <taxon>Bacteria division TA06</taxon>
    </lineage>
</organism>
<comment type="catalytic activity">
    <reaction evidence="5">
        <text>GTP + succinate + CoA = succinyl-CoA + GDP + phosphate</text>
        <dbReference type="Rhea" id="RHEA:22120"/>
        <dbReference type="ChEBI" id="CHEBI:30031"/>
        <dbReference type="ChEBI" id="CHEBI:37565"/>
        <dbReference type="ChEBI" id="CHEBI:43474"/>
        <dbReference type="ChEBI" id="CHEBI:57287"/>
        <dbReference type="ChEBI" id="CHEBI:57292"/>
        <dbReference type="ChEBI" id="CHEBI:58189"/>
    </reaction>
</comment>
<feature type="binding site" evidence="5">
    <location>
        <position position="159"/>
    </location>
    <ligand>
        <name>substrate</name>
        <note>ligand shared with subunit beta</note>
    </ligand>
</feature>
<evidence type="ECO:0000256" key="1">
    <source>
        <dbReference type="ARBA" id="ARBA00022532"/>
    </source>
</evidence>
<dbReference type="GO" id="GO:0004776">
    <property type="term" value="F:succinate-CoA ligase (GDP-forming) activity"/>
    <property type="evidence" value="ECO:0007669"/>
    <property type="project" value="TreeGrafter"/>
</dbReference>
<evidence type="ECO:0000313" key="10">
    <source>
        <dbReference type="EMBL" id="RKX67207.1"/>
    </source>
</evidence>
<dbReference type="Gene3D" id="3.40.50.720">
    <property type="entry name" value="NAD(P)-binding Rossmann-like Domain"/>
    <property type="match status" value="1"/>
</dbReference>
<evidence type="ECO:0000256" key="5">
    <source>
        <dbReference type="HAMAP-Rule" id="MF_01988"/>
    </source>
</evidence>
<proteinExistence type="inferred from homology"/>
<protein>
    <recommendedName>
        <fullName evidence="5">Succinate--CoA ligase [ADP-forming] subunit alpha</fullName>
        <ecNumber evidence="5">6.2.1.5</ecNumber>
    </recommendedName>
    <alternativeName>
        <fullName evidence="5">Succinyl-CoA synthetase subunit alpha</fullName>
        <shortName evidence="5">SCS-alpha</shortName>
    </alternativeName>
</protein>
<dbReference type="Gene3D" id="3.40.50.261">
    <property type="entry name" value="Succinyl-CoA synthetase domains"/>
    <property type="match status" value="1"/>
</dbReference>
<dbReference type="PRINTS" id="PR01798">
    <property type="entry name" value="SCOASYNTHASE"/>
</dbReference>
<gene>
    <name evidence="5" type="primary">sucD</name>
    <name evidence="10" type="ORF">DRP44_02740</name>
</gene>
<comment type="similarity">
    <text evidence="4 5 7">Belongs to the succinate/malate CoA ligase alpha subunit family.</text>
</comment>
<dbReference type="PANTHER" id="PTHR11117">
    <property type="entry name" value="SUCCINYL-COA LIGASE SUBUNIT ALPHA"/>
    <property type="match status" value="1"/>
</dbReference>
<dbReference type="NCBIfam" id="NF004230">
    <property type="entry name" value="PRK05678.1"/>
    <property type="match status" value="1"/>
</dbReference>
<evidence type="ECO:0000256" key="6">
    <source>
        <dbReference type="PIRSR" id="PIRSR001553-1"/>
    </source>
</evidence>
<keyword evidence="2 5" id="KW-0436">Ligase</keyword>
<evidence type="ECO:0000313" key="11">
    <source>
        <dbReference type="Proteomes" id="UP000282321"/>
    </source>
</evidence>
<dbReference type="EC" id="6.2.1.5" evidence="5"/>
<dbReference type="GO" id="GO:0000166">
    <property type="term" value="F:nucleotide binding"/>
    <property type="evidence" value="ECO:0007669"/>
    <property type="project" value="UniProtKB-KW"/>
</dbReference>
<feature type="domain" description="CoA-binding" evidence="9">
    <location>
        <begin position="4"/>
        <end position="100"/>
    </location>
</feature>
<evidence type="ECO:0000256" key="4">
    <source>
        <dbReference type="ARBA" id="ARBA00060724"/>
    </source>
</evidence>
<comment type="catalytic activity">
    <reaction evidence="5 8">
        <text>succinate + ATP + CoA = succinyl-CoA + ADP + phosphate</text>
        <dbReference type="Rhea" id="RHEA:17661"/>
        <dbReference type="ChEBI" id="CHEBI:30031"/>
        <dbReference type="ChEBI" id="CHEBI:30616"/>
        <dbReference type="ChEBI" id="CHEBI:43474"/>
        <dbReference type="ChEBI" id="CHEBI:57287"/>
        <dbReference type="ChEBI" id="CHEBI:57292"/>
        <dbReference type="ChEBI" id="CHEBI:456216"/>
        <dbReference type="EC" id="6.2.1.5"/>
    </reaction>
</comment>
<dbReference type="FunFam" id="3.40.50.261:FF:000006">
    <property type="entry name" value="Succinate--CoA ligase [ADP-forming] subunit alpha"/>
    <property type="match status" value="1"/>
</dbReference>
<sequence>MAILLNKNTRVIVQGITGRDGSFHTRMMKAYGTNIVGGVTPGKGGETIEGIKVYNTINELKNKHEVDASVIFVPPKFSVDAIWEAVEANIKLIVIITEGVPVNDMLKIKNYIKGKNITIIGPNCPGLITPNEAKIGIMPGNIFKKGNIGVISRSGTLTYEVVYSLTNAGYGQSTVIGVGGDPIIGSRFIDLLQHFKNDDETEAVVLIGEIGGSDEAIATEYIKKEFNKPVVAFIAGKTAPKGKRMGHAGAIVSGAEETAQAKIEFLRKNKIPVAELPQEIPEILKNTL</sequence>
<dbReference type="InterPro" id="IPR003781">
    <property type="entry name" value="CoA-bd"/>
</dbReference>
<dbReference type="SUPFAM" id="SSF51735">
    <property type="entry name" value="NAD(P)-binding Rossmann-fold domains"/>
    <property type="match status" value="1"/>
</dbReference>
<reference evidence="10 11" key="1">
    <citation type="submission" date="2018-06" db="EMBL/GenBank/DDBJ databases">
        <title>Extensive metabolic versatility and redundancy in microbially diverse, dynamic hydrothermal sediments.</title>
        <authorList>
            <person name="Dombrowski N."/>
            <person name="Teske A."/>
            <person name="Baker B.J."/>
        </authorList>
    </citation>
    <scope>NUCLEOTIDE SEQUENCE [LARGE SCALE GENOMIC DNA]</scope>
    <source>
        <strain evidence="10">B35_G9</strain>
    </source>
</reference>
<dbReference type="GO" id="GO:0009361">
    <property type="term" value="C:succinate-CoA ligase complex (ADP-forming)"/>
    <property type="evidence" value="ECO:0007669"/>
    <property type="project" value="TreeGrafter"/>
</dbReference>
<dbReference type="FunFam" id="3.40.50.720:FF:000277">
    <property type="entry name" value="Succinate--CoA ligase [ADP-forming] subunit alpha"/>
    <property type="match status" value="1"/>
</dbReference>
<dbReference type="Pfam" id="PF00549">
    <property type="entry name" value="Ligase_CoA"/>
    <property type="match status" value="1"/>
</dbReference>
<dbReference type="InterPro" id="IPR017440">
    <property type="entry name" value="Cit_synth/succinyl-CoA_lig_AS"/>
</dbReference>
<dbReference type="InterPro" id="IPR033847">
    <property type="entry name" value="Citrt_syn/SCS-alpha_CS"/>
</dbReference>
<keyword evidence="3 5" id="KW-0547">Nucleotide-binding</keyword>
<feature type="binding site" evidence="5">
    <location>
        <position position="43"/>
    </location>
    <ligand>
        <name>CoA</name>
        <dbReference type="ChEBI" id="CHEBI:57287"/>
    </ligand>
</feature>
<evidence type="ECO:0000259" key="9">
    <source>
        <dbReference type="SMART" id="SM00881"/>
    </source>
</evidence>
<dbReference type="PROSITE" id="PS00399">
    <property type="entry name" value="SUCCINYL_COA_LIG_2"/>
    <property type="match status" value="1"/>
</dbReference>
<dbReference type="InterPro" id="IPR036291">
    <property type="entry name" value="NAD(P)-bd_dom_sf"/>
</dbReference>
<dbReference type="AlphaFoldDB" id="A0A660SBM0"/>
<dbReference type="UniPathway" id="UPA00223">
    <property type="reaction ID" value="UER00999"/>
</dbReference>
<feature type="binding site" evidence="5">
    <location>
        <begin position="96"/>
        <end position="98"/>
    </location>
    <ligand>
        <name>CoA</name>
        <dbReference type="ChEBI" id="CHEBI:57287"/>
    </ligand>
</feature>
<dbReference type="InterPro" id="IPR005811">
    <property type="entry name" value="SUCC_ACL_C"/>
</dbReference>
<dbReference type="SUPFAM" id="SSF52210">
    <property type="entry name" value="Succinyl-CoA synthetase domains"/>
    <property type="match status" value="1"/>
</dbReference>
<dbReference type="InterPro" id="IPR005810">
    <property type="entry name" value="CoA_lig_alpha"/>
</dbReference>
<dbReference type="Proteomes" id="UP000282321">
    <property type="component" value="Unassembled WGS sequence"/>
</dbReference>
<dbReference type="EMBL" id="QNBC01000024">
    <property type="protein sequence ID" value="RKX67207.1"/>
    <property type="molecule type" value="Genomic_DNA"/>
</dbReference>
<accession>A0A660SBM0</accession>
<feature type="binding site" evidence="5">
    <location>
        <begin position="17"/>
        <end position="20"/>
    </location>
    <ligand>
        <name>CoA</name>
        <dbReference type="ChEBI" id="CHEBI:57287"/>
    </ligand>
</feature>
<evidence type="ECO:0000256" key="3">
    <source>
        <dbReference type="ARBA" id="ARBA00022741"/>
    </source>
</evidence>